<accession>A0A2P2J4V7</accession>
<sequence>MRMMNQQVKKLKSCSSCFIKNLYLMNPRQTNVKQVLFQ</sequence>
<organism evidence="1">
    <name type="scientific">Rhizophora mucronata</name>
    <name type="common">Asiatic mangrove</name>
    <dbReference type="NCBI Taxonomy" id="61149"/>
    <lineage>
        <taxon>Eukaryota</taxon>
        <taxon>Viridiplantae</taxon>
        <taxon>Streptophyta</taxon>
        <taxon>Embryophyta</taxon>
        <taxon>Tracheophyta</taxon>
        <taxon>Spermatophyta</taxon>
        <taxon>Magnoliopsida</taxon>
        <taxon>eudicotyledons</taxon>
        <taxon>Gunneridae</taxon>
        <taxon>Pentapetalae</taxon>
        <taxon>rosids</taxon>
        <taxon>fabids</taxon>
        <taxon>Malpighiales</taxon>
        <taxon>Rhizophoraceae</taxon>
        <taxon>Rhizophora</taxon>
    </lineage>
</organism>
<dbReference type="EMBL" id="GGEC01008035">
    <property type="protein sequence ID" value="MBW88518.1"/>
    <property type="molecule type" value="Transcribed_RNA"/>
</dbReference>
<evidence type="ECO:0000313" key="1">
    <source>
        <dbReference type="EMBL" id="MBW88518.1"/>
    </source>
</evidence>
<name>A0A2P2J4V7_RHIMU</name>
<proteinExistence type="predicted"/>
<reference evidence="1" key="1">
    <citation type="submission" date="2018-02" db="EMBL/GenBank/DDBJ databases">
        <title>Rhizophora mucronata_Transcriptome.</title>
        <authorList>
            <person name="Meera S.P."/>
            <person name="Sreeshan A."/>
            <person name="Augustine A."/>
        </authorList>
    </citation>
    <scope>NUCLEOTIDE SEQUENCE</scope>
    <source>
        <tissue evidence="1">Leaf</tissue>
    </source>
</reference>
<dbReference type="AlphaFoldDB" id="A0A2P2J4V7"/>
<protein>
    <submittedName>
        <fullName evidence="1">Uncharacterized protein</fullName>
    </submittedName>
</protein>